<organism evidence="3 4">
    <name type="scientific">Sphenostylis stenocarpa</name>
    <dbReference type="NCBI Taxonomy" id="92480"/>
    <lineage>
        <taxon>Eukaryota</taxon>
        <taxon>Viridiplantae</taxon>
        <taxon>Streptophyta</taxon>
        <taxon>Embryophyta</taxon>
        <taxon>Tracheophyta</taxon>
        <taxon>Spermatophyta</taxon>
        <taxon>Magnoliopsida</taxon>
        <taxon>eudicotyledons</taxon>
        <taxon>Gunneridae</taxon>
        <taxon>Pentapetalae</taxon>
        <taxon>rosids</taxon>
        <taxon>fabids</taxon>
        <taxon>Fabales</taxon>
        <taxon>Fabaceae</taxon>
        <taxon>Papilionoideae</taxon>
        <taxon>50 kb inversion clade</taxon>
        <taxon>NPAAA clade</taxon>
        <taxon>indigoferoid/millettioid clade</taxon>
        <taxon>Phaseoleae</taxon>
        <taxon>Sphenostylis</taxon>
    </lineage>
</organism>
<evidence type="ECO:0000313" key="4">
    <source>
        <dbReference type="Proteomes" id="UP001189624"/>
    </source>
</evidence>
<dbReference type="Proteomes" id="UP001189624">
    <property type="component" value="Chromosome 3"/>
</dbReference>
<gene>
    <name evidence="3" type="ORF">AYBTSS11_LOCUS9590</name>
</gene>
<evidence type="ECO:0000256" key="1">
    <source>
        <dbReference type="ARBA" id="ARBA00004413"/>
    </source>
</evidence>
<dbReference type="PANTHER" id="PTHR12447:SF37">
    <property type="entry name" value="ANKYRIN REPEAT 13B-LIKE PROTEIN"/>
    <property type="match status" value="1"/>
</dbReference>
<keyword evidence="4" id="KW-1185">Reference proteome</keyword>
<dbReference type="GO" id="GO:0005737">
    <property type="term" value="C:cytoplasm"/>
    <property type="evidence" value="ECO:0007669"/>
    <property type="project" value="TreeGrafter"/>
</dbReference>
<evidence type="ECO:0000313" key="3">
    <source>
        <dbReference type="EMBL" id="CAJ1940227.1"/>
    </source>
</evidence>
<sequence length="165" mass="18368">MEDISKYAHRPAHVAVARRDHAALRHLVSSIPRLAKAGEVNTEAESLAAELKADQVFVVIDRCDVPGRETPLHLAVHLRDAVSAEILMCAGADWSLQDEHDWSALQEAVCTREEAIAVIIAHHYQPLVGKISATQLAIFYSGWEALPCRFKRWRIVNTLILCLDS</sequence>
<dbReference type="InterPro" id="IPR036770">
    <property type="entry name" value="Ankyrin_rpt-contain_sf"/>
</dbReference>
<dbReference type="EMBL" id="OY731400">
    <property type="protein sequence ID" value="CAJ1940227.1"/>
    <property type="molecule type" value="Genomic_DNA"/>
</dbReference>
<comment type="subcellular location">
    <subcellularLocation>
        <location evidence="1">Cell membrane</location>
        <topology evidence="1">Peripheral membrane protein</topology>
        <orientation evidence="1">Cytoplasmic side</orientation>
    </subcellularLocation>
</comment>
<dbReference type="InterPro" id="IPR021832">
    <property type="entry name" value="ANKRD13"/>
</dbReference>
<dbReference type="AlphaFoldDB" id="A0AA86S2W5"/>
<dbReference type="GO" id="GO:0005886">
    <property type="term" value="C:plasma membrane"/>
    <property type="evidence" value="ECO:0007669"/>
    <property type="project" value="UniProtKB-SubCell"/>
</dbReference>
<evidence type="ECO:0000256" key="2">
    <source>
        <dbReference type="PROSITE-ProRule" id="PRU00023"/>
    </source>
</evidence>
<name>A0AA86S2W5_9FABA</name>
<dbReference type="Gene3D" id="1.25.40.20">
    <property type="entry name" value="Ankyrin repeat-containing domain"/>
    <property type="match status" value="1"/>
</dbReference>
<dbReference type="PROSITE" id="PS50088">
    <property type="entry name" value="ANK_REPEAT"/>
    <property type="match status" value="1"/>
</dbReference>
<proteinExistence type="predicted"/>
<dbReference type="InterPro" id="IPR002110">
    <property type="entry name" value="Ankyrin_rpt"/>
</dbReference>
<protein>
    <submittedName>
        <fullName evidence="3">Uncharacterized protein</fullName>
    </submittedName>
</protein>
<accession>A0AA86S2W5</accession>
<dbReference type="SUPFAM" id="SSF48403">
    <property type="entry name" value="Ankyrin repeat"/>
    <property type="match status" value="1"/>
</dbReference>
<reference evidence="3" key="1">
    <citation type="submission" date="2023-10" db="EMBL/GenBank/DDBJ databases">
        <authorList>
            <person name="Domelevo Entfellner J.-B."/>
        </authorList>
    </citation>
    <scope>NUCLEOTIDE SEQUENCE</scope>
</reference>
<keyword evidence="2" id="KW-0040">ANK repeat</keyword>
<feature type="repeat" description="ANK" evidence="2">
    <location>
        <begin position="67"/>
        <end position="99"/>
    </location>
</feature>
<dbReference type="Gramene" id="rna-AYBTSS11_LOCUS9590">
    <property type="protein sequence ID" value="CAJ1940227.1"/>
    <property type="gene ID" value="gene-AYBTSS11_LOCUS9590"/>
</dbReference>
<dbReference type="PANTHER" id="PTHR12447">
    <property type="entry name" value="ANKYRIN REPEAT DOMAIN-CONTAINING PROTEIN 13"/>
    <property type="match status" value="1"/>
</dbReference>